<proteinExistence type="predicted"/>
<gene>
    <name evidence="2" type="ORF">SK803_36045</name>
</gene>
<comment type="caution">
    <text evidence="2">The sequence shown here is derived from an EMBL/GenBank/DDBJ whole genome shotgun (WGS) entry which is preliminary data.</text>
</comment>
<dbReference type="RefSeq" id="WP_319970666.1">
    <property type="nucleotide sequence ID" value="NZ_JAXAVW010000037.1"/>
</dbReference>
<dbReference type="Pfam" id="PF13560">
    <property type="entry name" value="HTH_31"/>
    <property type="match status" value="1"/>
</dbReference>
<reference evidence="2 3" key="1">
    <citation type="submission" date="2023-11" db="EMBL/GenBank/DDBJ databases">
        <title>Lentzea sokolovensis, sp. nov., Lentzea kristufkii, sp. nov., and Lentzea miocenensis, sp. nov., rare actinobacteria from Sokolov Coal Basin, Miocene lacustrine sediment, Czech Republic.</title>
        <authorList>
            <person name="Lara A."/>
            <person name="Kotroba L."/>
            <person name="Nouioui I."/>
            <person name="Neumann-Schaal M."/>
            <person name="Mast Y."/>
            <person name="Chronakova A."/>
        </authorList>
    </citation>
    <scope>NUCLEOTIDE SEQUENCE [LARGE SCALE GENOMIC DNA]</scope>
    <source>
        <strain evidence="2 3">BCCO 10_0856</strain>
    </source>
</reference>
<evidence type="ECO:0000259" key="1">
    <source>
        <dbReference type="Pfam" id="PF19054"/>
    </source>
</evidence>
<keyword evidence="3" id="KW-1185">Reference proteome</keyword>
<evidence type="ECO:0000313" key="2">
    <source>
        <dbReference type="EMBL" id="MDX8035645.1"/>
    </source>
</evidence>
<dbReference type="InterPro" id="IPR010982">
    <property type="entry name" value="Lambda_DNA-bd_dom_sf"/>
</dbReference>
<dbReference type="Gene3D" id="1.10.260.40">
    <property type="entry name" value="lambda repressor-like DNA-binding domains"/>
    <property type="match status" value="1"/>
</dbReference>
<sequence>MRSALGKRLRELRVAAELTGQQLAESLSWPGSKVSKIQNGHQAPTEEDIRAWTKATKSQGETASLLAALQNLELQHAEWQRVLRAGMKSHQATLSQVDQKTRLYRGFDNTVIPGLIQTPEYARARFAQVVAVHKVPNDINEAVKARMRRQEMLYQPDKRFHFVLTEAALRYRLVSPDIMIGQLDRLMAMTSMRNVKLGIIGFKTRYVTDPRHGFWVLDDHLVRFESYSAEINLRQPQEIELYTNIFEHLAAVASYGGEARAIISRVMRELADETEEDLGS</sequence>
<accession>A0ABU4TBT9</accession>
<organism evidence="2 3">
    <name type="scientific">Lentzea miocenica</name>
    <dbReference type="NCBI Taxonomy" id="3095431"/>
    <lineage>
        <taxon>Bacteria</taxon>
        <taxon>Bacillati</taxon>
        <taxon>Actinomycetota</taxon>
        <taxon>Actinomycetes</taxon>
        <taxon>Pseudonocardiales</taxon>
        <taxon>Pseudonocardiaceae</taxon>
        <taxon>Lentzea</taxon>
    </lineage>
</organism>
<dbReference type="InterPro" id="IPR043917">
    <property type="entry name" value="DUF5753"/>
</dbReference>
<dbReference type="SUPFAM" id="SSF47413">
    <property type="entry name" value="lambda repressor-like DNA-binding domains"/>
    <property type="match status" value="1"/>
</dbReference>
<protein>
    <submittedName>
        <fullName evidence="2">Helix-turn-helix transcriptional regulator</fullName>
    </submittedName>
</protein>
<dbReference type="InterPro" id="IPR001387">
    <property type="entry name" value="Cro/C1-type_HTH"/>
</dbReference>
<dbReference type="Pfam" id="PF19054">
    <property type="entry name" value="DUF5753"/>
    <property type="match status" value="1"/>
</dbReference>
<dbReference type="EMBL" id="JAXAVW010000037">
    <property type="protein sequence ID" value="MDX8035645.1"/>
    <property type="molecule type" value="Genomic_DNA"/>
</dbReference>
<name>A0ABU4TBT9_9PSEU</name>
<dbReference type="Proteomes" id="UP001285521">
    <property type="component" value="Unassembled WGS sequence"/>
</dbReference>
<evidence type="ECO:0000313" key="3">
    <source>
        <dbReference type="Proteomes" id="UP001285521"/>
    </source>
</evidence>
<dbReference type="CDD" id="cd00093">
    <property type="entry name" value="HTH_XRE"/>
    <property type="match status" value="1"/>
</dbReference>
<feature type="domain" description="DUF5753" evidence="1">
    <location>
        <begin position="92"/>
        <end position="265"/>
    </location>
</feature>